<feature type="transmembrane region" description="Helical" evidence="1">
    <location>
        <begin position="201"/>
        <end position="221"/>
    </location>
</feature>
<feature type="transmembrane region" description="Helical" evidence="1">
    <location>
        <begin position="97"/>
        <end position="116"/>
    </location>
</feature>
<accession>A0ABN7SJP9</accession>
<organism evidence="2 3">
    <name type="scientific">Oikopleura dioica</name>
    <name type="common">Tunicate</name>
    <dbReference type="NCBI Taxonomy" id="34765"/>
    <lineage>
        <taxon>Eukaryota</taxon>
        <taxon>Metazoa</taxon>
        <taxon>Chordata</taxon>
        <taxon>Tunicata</taxon>
        <taxon>Appendicularia</taxon>
        <taxon>Copelata</taxon>
        <taxon>Oikopleuridae</taxon>
        <taxon>Oikopleura</taxon>
    </lineage>
</organism>
<evidence type="ECO:0000313" key="2">
    <source>
        <dbReference type="EMBL" id="CAG5102291.1"/>
    </source>
</evidence>
<keyword evidence="1" id="KW-0812">Transmembrane</keyword>
<name>A0ABN7SJP9_OIKDI</name>
<feature type="transmembrane region" description="Helical" evidence="1">
    <location>
        <begin position="160"/>
        <end position="181"/>
    </location>
</feature>
<reference evidence="2 3" key="1">
    <citation type="submission" date="2021-04" db="EMBL/GenBank/DDBJ databases">
        <authorList>
            <person name="Bliznina A."/>
        </authorList>
    </citation>
    <scope>NUCLEOTIDE SEQUENCE [LARGE SCALE GENOMIC DNA]</scope>
</reference>
<keyword evidence="3" id="KW-1185">Reference proteome</keyword>
<dbReference type="Proteomes" id="UP001158576">
    <property type="component" value="Chromosome 1"/>
</dbReference>
<keyword evidence="1" id="KW-0472">Membrane</keyword>
<feature type="transmembrane region" description="Helical" evidence="1">
    <location>
        <begin position="228"/>
        <end position="246"/>
    </location>
</feature>
<protein>
    <submittedName>
        <fullName evidence="2">Oidioi.mRNA.OKI2018_I69.chr1.g232.t1.cds</fullName>
    </submittedName>
</protein>
<feature type="transmembrane region" description="Helical" evidence="1">
    <location>
        <begin position="266"/>
        <end position="295"/>
    </location>
</feature>
<evidence type="ECO:0000313" key="3">
    <source>
        <dbReference type="Proteomes" id="UP001158576"/>
    </source>
</evidence>
<feature type="transmembrane region" description="Helical" evidence="1">
    <location>
        <begin position="26"/>
        <end position="50"/>
    </location>
</feature>
<keyword evidence="1" id="KW-1133">Transmembrane helix</keyword>
<proteinExistence type="predicted"/>
<feature type="transmembrane region" description="Helical" evidence="1">
    <location>
        <begin position="122"/>
        <end position="139"/>
    </location>
</feature>
<dbReference type="EMBL" id="OU015566">
    <property type="protein sequence ID" value="CAG5102291.1"/>
    <property type="molecule type" value="Genomic_DNA"/>
</dbReference>
<evidence type="ECO:0000256" key="1">
    <source>
        <dbReference type="SAM" id="Phobius"/>
    </source>
</evidence>
<sequence length="359" mass="41730">MRDDWNKEIPQFWIDNGLNEETLPRYYLYLSIVVYIFLILSTANYIFTWWTRKNLAPLKRLGEEPLTKIEQYSQNCRLGQEPAMNFISSALITNDRAYIVIRCILAFSSLFLTVSANEGVRSIFLGAYYPLALIMTIYVNFNRELIIEGFGNKAQFLNKLLSWLLTIQVQLRLFICISWWTQWLGICRYRDMARAAELSRALLFTKEFSPPLFLLVEILWFDSMFKFAGVWHIIFAGNLVGAGMLNDGVPEPPQAMLYMPERPAPSVIQATIFVFGMIFIQFFLSTICLLKIWIFKKLPVIGDRMRNRQNCIAIFTKRQALNKFMGAAAMEKRKTTTNGAYKNFGRRSTLRRSTVEQAR</sequence>
<gene>
    <name evidence="2" type="ORF">OKIOD_LOCUS8997</name>
</gene>